<reference evidence="6 7" key="1">
    <citation type="submission" date="2020-10" db="EMBL/GenBank/DDBJ databases">
        <title>Complete genome sequence of Corynebacterium jeddahense DSM 45997, type strain of Corynebacterium jeddahense.</title>
        <authorList>
            <person name="Busche T."/>
            <person name="Kalinowski J."/>
            <person name="Ruckert C."/>
        </authorList>
    </citation>
    <scope>NUCLEOTIDE SEQUENCE [LARGE SCALE GENOMIC DNA]</scope>
    <source>
        <strain evidence="6 7">DSM 45997</strain>
    </source>
</reference>
<evidence type="ECO:0000259" key="5">
    <source>
        <dbReference type="Pfam" id="PF13439"/>
    </source>
</evidence>
<dbReference type="Pfam" id="PF13439">
    <property type="entry name" value="Glyco_transf_4"/>
    <property type="match status" value="1"/>
</dbReference>
<gene>
    <name evidence="6" type="ORF">CJEDD_09505</name>
</gene>
<organism evidence="6 7">
    <name type="scientific">Corynebacterium jeddahense</name>
    <dbReference type="NCBI Taxonomy" id="1414719"/>
    <lineage>
        <taxon>Bacteria</taxon>
        <taxon>Bacillati</taxon>
        <taxon>Actinomycetota</taxon>
        <taxon>Actinomycetes</taxon>
        <taxon>Mycobacteriales</taxon>
        <taxon>Corynebacteriaceae</taxon>
        <taxon>Corynebacterium</taxon>
    </lineage>
</organism>
<evidence type="ECO:0000313" key="7">
    <source>
        <dbReference type="Proteomes" id="UP001218071"/>
    </source>
</evidence>
<feature type="region of interest" description="Disordered" evidence="3">
    <location>
        <begin position="72"/>
        <end position="95"/>
    </location>
</feature>
<name>A0ABY7ULC5_9CORY</name>
<protein>
    <submittedName>
        <fullName evidence="6">Glycogen synthase</fullName>
        <ecNumber evidence="6">2.4.1.11</ecNumber>
    </submittedName>
</protein>
<dbReference type="RefSeq" id="WP_042406859.1">
    <property type="nucleotide sequence ID" value="NZ_CBYN010000043.1"/>
</dbReference>
<dbReference type="EC" id="2.4.1.11" evidence="6"/>
<evidence type="ECO:0000256" key="3">
    <source>
        <dbReference type="SAM" id="MobiDB-lite"/>
    </source>
</evidence>
<dbReference type="CDD" id="cd03802">
    <property type="entry name" value="GT4_AviGT4-like"/>
    <property type="match status" value="1"/>
</dbReference>
<dbReference type="Pfam" id="PF00534">
    <property type="entry name" value="Glycos_transf_1"/>
    <property type="match status" value="1"/>
</dbReference>
<feature type="domain" description="Glycosyltransferase subfamily 4-like N-terminal" evidence="5">
    <location>
        <begin position="35"/>
        <end position="191"/>
    </location>
</feature>
<dbReference type="PANTHER" id="PTHR12526">
    <property type="entry name" value="GLYCOSYLTRANSFERASE"/>
    <property type="match status" value="1"/>
</dbReference>
<keyword evidence="2 6" id="KW-0808">Transferase</keyword>
<sequence length="372" mass="40388">MTVAAQPQTRAPRTRKLRIALVGPARYPVREPYAGGLEAFCHTMVAALREDGHEVDFFAAEGSDGNVKDFELPGVDWGERTDEATDTSYPPGGREREDAAFTELRRLLVARDYDVVHNNSLNPRMFPSAASPEPMPMLTTLHCPAVPEMQDAITATGLRAGRFAAVSRTTASNWRLPSEPVIIPNGVNVRRWQPGPGGDTAVWFGRLVPEKGPHLAIDACRAAGMPLVLAGRNGDRRYFRDEIAPRLGDGVEWIGELSHAELRGLVGQCAVAVATPRWEEPFGLVAFEAMACGTPVAAFRRGGMGELLCDAPACLAPGDDVGALAASIRKAQTLDRAVVREWVVRNHSLTQTARRYAEVYRQVAAFNRVVGA</sequence>
<proteinExistence type="predicted"/>
<dbReference type="EMBL" id="CP063194">
    <property type="protein sequence ID" value="WCZ39486.1"/>
    <property type="molecule type" value="Genomic_DNA"/>
</dbReference>
<evidence type="ECO:0000259" key="4">
    <source>
        <dbReference type="Pfam" id="PF00534"/>
    </source>
</evidence>
<dbReference type="GO" id="GO:0004373">
    <property type="term" value="F:alpha-1,4-glucan glucosyltransferase (UDP-glucose donor) activity"/>
    <property type="evidence" value="ECO:0007669"/>
    <property type="project" value="UniProtKB-EC"/>
</dbReference>
<keyword evidence="1 6" id="KW-0328">Glycosyltransferase</keyword>
<dbReference type="PANTHER" id="PTHR12526:SF595">
    <property type="entry name" value="BLL5217 PROTEIN"/>
    <property type="match status" value="1"/>
</dbReference>
<dbReference type="InterPro" id="IPR028098">
    <property type="entry name" value="Glyco_trans_4-like_N"/>
</dbReference>
<evidence type="ECO:0000313" key="6">
    <source>
        <dbReference type="EMBL" id="WCZ39486.1"/>
    </source>
</evidence>
<evidence type="ECO:0000256" key="1">
    <source>
        <dbReference type="ARBA" id="ARBA00022676"/>
    </source>
</evidence>
<keyword evidence="7" id="KW-1185">Reference proteome</keyword>
<dbReference type="Gene3D" id="3.40.50.2000">
    <property type="entry name" value="Glycogen Phosphorylase B"/>
    <property type="match status" value="2"/>
</dbReference>
<dbReference type="InterPro" id="IPR001296">
    <property type="entry name" value="Glyco_trans_1"/>
</dbReference>
<feature type="domain" description="Glycosyl transferase family 1" evidence="4">
    <location>
        <begin position="201"/>
        <end position="331"/>
    </location>
</feature>
<feature type="compositionally biased region" description="Basic and acidic residues" evidence="3">
    <location>
        <begin position="72"/>
        <end position="83"/>
    </location>
</feature>
<dbReference type="Proteomes" id="UP001218071">
    <property type="component" value="Chromosome"/>
</dbReference>
<dbReference type="SUPFAM" id="SSF53756">
    <property type="entry name" value="UDP-Glycosyltransferase/glycogen phosphorylase"/>
    <property type="match status" value="1"/>
</dbReference>
<accession>A0ABY7ULC5</accession>
<evidence type="ECO:0000256" key="2">
    <source>
        <dbReference type="ARBA" id="ARBA00022679"/>
    </source>
</evidence>